<evidence type="ECO:0000313" key="22">
    <source>
        <dbReference type="EnsemblPlants" id="ONIVA10G16080.1"/>
    </source>
</evidence>
<evidence type="ECO:0000256" key="2">
    <source>
        <dbReference type="ARBA" id="ARBA00009592"/>
    </source>
</evidence>
<keyword evidence="17" id="KW-0325">Glycoprotein</keyword>
<dbReference type="FunFam" id="3.80.10.10:FF:000095">
    <property type="entry name" value="LRR receptor-like serine/threonine-protein kinase GSO1"/>
    <property type="match status" value="1"/>
</dbReference>
<dbReference type="STRING" id="4536.A0A0E0IUJ6"/>
<dbReference type="FunFam" id="3.80.10.10:FF:000649">
    <property type="entry name" value="Leucine Rich Repeat family protein"/>
    <property type="match status" value="2"/>
</dbReference>
<name>A0A0E0IUJ6_ORYNI</name>
<evidence type="ECO:0000256" key="15">
    <source>
        <dbReference type="ARBA" id="ARBA00022989"/>
    </source>
</evidence>
<evidence type="ECO:0000256" key="4">
    <source>
        <dbReference type="ARBA" id="ARBA00022475"/>
    </source>
</evidence>
<dbReference type="EC" id="2.7.11.1" evidence="3"/>
<dbReference type="Pfam" id="PF00560">
    <property type="entry name" value="LRR_1"/>
    <property type="match status" value="12"/>
</dbReference>
<evidence type="ECO:0000256" key="17">
    <source>
        <dbReference type="ARBA" id="ARBA00023180"/>
    </source>
</evidence>
<dbReference type="Gramene" id="ONIVA10G16080.1">
    <property type="protein sequence ID" value="ONIVA10G16080.1"/>
    <property type="gene ID" value="ONIVA10G16080"/>
</dbReference>
<keyword evidence="7" id="KW-1070">Brassinosteroid signaling pathway</keyword>
<dbReference type="Pfam" id="PF08263">
    <property type="entry name" value="LRRNT_2"/>
    <property type="match status" value="1"/>
</dbReference>
<dbReference type="EnsemblPlants" id="ONIVA10G16080.1">
    <property type="protein sequence ID" value="ONIVA10G16080.1"/>
    <property type="gene ID" value="ONIVA10G16080"/>
</dbReference>
<evidence type="ECO:0000256" key="3">
    <source>
        <dbReference type="ARBA" id="ARBA00012513"/>
    </source>
</evidence>
<keyword evidence="16 20" id="KW-0472">Membrane</keyword>
<keyword evidence="11" id="KW-0677">Repeat</keyword>
<organism evidence="22">
    <name type="scientific">Oryza nivara</name>
    <name type="common">Indian wild rice</name>
    <name type="synonym">Oryza sativa f. spontanea</name>
    <dbReference type="NCBI Taxonomy" id="4536"/>
    <lineage>
        <taxon>Eukaryota</taxon>
        <taxon>Viridiplantae</taxon>
        <taxon>Streptophyta</taxon>
        <taxon>Embryophyta</taxon>
        <taxon>Tracheophyta</taxon>
        <taxon>Spermatophyta</taxon>
        <taxon>Magnoliopsida</taxon>
        <taxon>Liliopsida</taxon>
        <taxon>Poales</taxon>
        <taxon>Poaceae</taxon>
        <taxon>BOP clade</taxon>
        <taxon>Oryzoideae</taxon>
        <taxon>Oryzeae</taxon>
        <taxon>Oryzinae</taxon>
        <taxon>Oryza</taxon>
    </lineage>
</organism>
<comment type="catalytic activity">
    <reaction evidence="19">
        <text>L-seryl-[protein] + ATP = O-phospho-L-seryl-[protein] + ADP + H(+)</text>
        <dbReference type="Rhea" id="RHEA:17989"/>
        <dbReference type="Rhea" id="RHEA-COMP:9863"/>
        <dbReference type="Rhea" id="RHEA-COMP:11604"/>
        <dbReference type="ChEBI" id="CHEBI:15378"/>
        <dbReference type="ChEBI" id="CHEBI:29999"/>
        <dbReference type="ChEBI" id="CHEBI:30616"/>
        <dbReference type="ChEBI" id="CHEBI:83421"/>
        <dbReference type="ChEBI" id="CHEBI:456216"/>
        <dbReference type="EC" id="2.7.11.1"/>
    </reaction>
</comment>
<dbReference type="InterPro" id="IPR001611">
    <property type="entry name" value="Leu-rich_rpt"/>
</dbReference>
<dbReference type="Gene3D" id="3.80.10.10">
    <property type="entry name" value="Ribonuclease Inhibitor"/>
    <property type="match status" value="5"/>
</dbReference>
<accession>A0A0E0IUJ6</accession>
<evidence type="ECO:0000256" key="14">
    <source>
        <dbReference type="ARBA" id="ARBA00022840"/>
    </source>
</evidence>
<dbReference type="Proteomes" id="UP000006591">
    <property type="component" value="Chromosome 10"/>
</dbReference>
<evidence type="ECO:0000259" key="21">
    <source>
        <dbReference type="Pfam" id="PF08263"/>
    </source>
</evidence>
<dbReference type="AlphaFoldDB" id="A0A0E0IUJ6"/>
<evidence type="ECO:0000256" key="8">
    <source>
        <dbReference type="ARBA" id="ARBA00022679"/>
    </source>
</evidence>
<keyword evidence="14" id="KW-0067">ATP-binding</keyword>
<dbReference type="GO" id="GO:0004674">
    <property type="term" value="F:protein serine/threonine kinase activity"/>
    <property type="evidence" value="ECO:0007669"/>
    <property type="project" value="UniProtKB-KW"/>
</dbReference>
<feature type="transmembrane region" description="Helical" evidence="20">
    <location>
        <begin position="671"/>
        <end position="694"/>
    </location>
</feature>
<dbReference type="GO" id="GO:0009742">
    <property type="term" value="P:brassinosteroid mediated signaling pathway"/>
    <property type="evidence" value="ECO:0007669"/>
    <property type="project" value="UniProtKB-KW"/>
</dbReference>
<dbReference type="HOGENOM" id="CLU_277245_0_0_1"/>
<keyword evidence="23" id="KW-1185">Reference proteome</keyword>
<keyword evidence="4" id="KW-1003">Cell membrane</keyword>
<dbReference type="FunFam" id="3.80.10.10:FF:000111">
    <property type="entry name" value="LRR receptor-like serine/threonine-protein kinase ERECTA"/>
    <property type="match status" value="1"/>
</dbReference>
<evidence type="ECO:0000256" key="1">
    <source>
        <dbReference type="ARBA" id="ARBA00004251"/>
    </source>
</evidence>
<dbReference type="InterPro" id="IPR003591">
    <property type="entry name" value="Leu-rich_rpt_typical-subtyp"/>
</dbReference>
<comment type="catalytic activity">
    <reaction evidence="18">
        <text>L-threonyl-[protein] + ATP = O-phospho-L-threonyl-[protein] + ADP + H(+)</text>
        <dbReference type="Rhea" id="RHEA:46608"/>
        <dbReference type="Rhea" id="RHEA-COMP:11060"/>
        <dbReference type="Rhea" id="RHEA-COMP:11605"/>
        <dbReference type="ChEBI" id="CHEBI:15378"/>
        <dbReference type="ChEBI" id="CHEBI:30013"/>
        <dbReference type="ChEBI" id="CHEBI:30616"/>
        <dbReference type="ChEBI" id="CHEBI:61977"/>
        <dbReference type="ChEBI" id="CHEBI:456216"/>
        <dbReference type="EC" id="2.7.11.1"/>
    </reaction>
</comment>
<reference evidence="22" key="2">
    <citation type="submission" date="2018-04" db="EMBL/GenBank/DDBJ databases">
        <title>OnivRS2 (Oryza nivara Reference Sequence Version 2).</title>
        <authorList>
            <person name="Zhang J."/>
            <person name="Kudrna D."/>
            <person name="Lee S."/>
            <person name="Talag J."/>
            <person name="Rajasekar S."/>
            <person name="Welchert J."/>
            <person name="Hsing Y.-I."/>
            <person name="Wing R.A."/>
        </authorList>
    </citation>
    <scope>NUCLEOTIDE SEQUENCE [LARGE SCALE GENOMIC DNA]</scope>
</reference>
<evidence type="ECO:0000256" key="6">
    <source>
        <dbReference type="ARBA" id="ARBA00022614"/>
    </source>
</evidence>
<evidence type="ECO:0000256" key="16">
    <source>
        <dbReference type="ARBA" id="ARBA00023136"/>
    </source>
</evidence>
<dbReference type="OMA" id="ISIGQCK"/>
<proteinExistence type="inferred from homology"/>
<evidence type="ECO:0000256" key="12">
    <source>
        <dbReference type="ARBA" id="ARBA00022741"/>
    </source>
</evidence>
<keyword evidence="12" id="KW-0547">Nucleotide-binding</keyword>
<dbReference type="PANTHER" id="PTHR48063:SF90">
    <property type="entry name" value="OS11G0565920 PROTEIN"/>
    <property type="match status" value="1"/>
</dbReference>
<feature type="domain" description="Leucine-rich repeat-containing N-terminal plant-type" evidence="21">
    <location>
        <begin position="767"/>
        <end position="803"/>
    </location>
</feature>
<evidence type="ECO:0000313" key="23">
    <source>
        <dbReference type="Proteomes" id="UP000006591"/>
    </source>
</evidence>
<dbReference type="FunFam" id="3.80.10.10:FF:000041">
    <property type="entry name" value="LRR receptor-like serine/threonine-protein kinase ERECTA"/>
    <property type="match status" value="2"/>
</dbReference>
<dbReference type="SUPFAM" id="SSF52058">
    <property type="entry name" value="L domain-like"/>
    <property type="match status" value="2"/>
</dbReference>
<keyword evidence="6" id="KW-0433">Leucine-rich repeat</keyword>
<comment type="subcellular location">
    <subcellularLocation>
        <location evidence="1">Cell membrane</location>
        <topology evidence="1">Single-pass type I membrane protein</topology>
    </subcellularLocation>
</comment>
<dbReference type="InterPro" id="IPR032675">
    <property type="entry name" value="LRR_dom_sf"/>
</dbReference>
<dbReference type="GO" id="GO:0005524">
    <property type="term" value="F:ATP binding"/>
    <property type="evidence" value="ECO:0007669"/>
    <property type="project" value="UniProtKB-KW"/>
</dbReference>
<comment type="similarity">
    <text evidence="2">Belongs to the RLP family.</text>
</comment>
<evidence type="ECO:0000256" key="10">
    <source>
        <dbReference type="ARBA" id="ARBA00022729"/>
    </source>
</evidence>
<keyword evidence="10" id="KW-0732">Signal</keyword>
<dbReference type="Pfam" id="PF13855">
    <property type="entry name" value="LRR_8"/>
    <property type="match status" value="2"/>
</dbReference>
<dbReference type="PANTHER" id="PTHR48063">
    <property type="entry name" value="LRR RECEPTOR-LIKE KINASE"/>
    <property type="match status" value="1"/>
</dbReference>
<dbReference type="eggNOG" id="KOG0619">
    <property type="taxonomic scope" value="Eukaryota"/>
</dbReference>
<dbReference type="InterPro" id="IPR013210">
    <property type="entry name" value="LRR_N_plant-typ"/>
</dbReference>
<dbReference type="PRINTS" id="PR00019">
    <property type="entry name" value="LEURICHRPT"/>
</dbReference>
<dbReference type="PROSITE" id="PS51450">
    <property type="entry name" value="LRR"/>
    <property type="match status" value="1"/>
</dbReference>
<evidence type="ECO:0000256" key="20">
    <source>
        <dbReference type="SAM" id="Phobius"/>
    </source>
</evidence>
<dbReference type="SUPFAM" id="SSF52047">
    <property type="entry name" value="RNI-like"/>
    <property type="match status" value="1"/>
</dbReference>
<evidence type="ECO:0000256" key="11">
    <source>
        <dbReference type="ARBA" id="ARBA00022737"/>
    </source>
</evidence>
<keyword evidence="8" id="KW-0808">Transferase</keyword>
<keyword evidence="13" id="KW-0418">Kinase</keyword>
<keyword evidence="15 20" id="KW-1133">Transmembrane helix</keyword>
<evidence type="ECO:0000256" key="19">
    <source>
        <dbReference type="ARBA" id="ARBA00048679"/>
    </source>
</evidence>
<evidence type="ECO:0000256" key="7">
    <source>
        <dbReference type="ARBA" id="ARBA00022626"/>
    </source>
</evidence>
<evidence type="ECO:0000256" key="5">
    <source>
        <dbReference type="ARBA" id="ARBA00022527"/>
    </source>
</evidence>
<evidence type="ECO:0000256" key="9">
    <source>
        <dbReference type="ARBA" id="ARBA00022692"/>
    </source>
</evidence>
<dbReference type="GO" id="GO:0005886">
    <property type="term" value="C:plasma membrane"/>
    <property type="evidence" value="ECO:0007669"/>
    <property type="project" value="UniProtKB-SubCell"/>
</dbReference>
<sequence>MIPSIRVLRLSLCHLQSANHSLAHYNLTKLEKLDLSFNYFDHPYASCWFWNSTSLKYLDLSSNNLYDQLPNALGHMASLRVINFSENAHMGIMEPELMTNLCSLEILNLDGSLSYGNMTELLDSLSNCSNKLSELNLADNNISGTLPPGIFQQFADLVTLDASNNQLTGSLPVEIGMLSDLNQLDLSRNNLAGDITEEHFANLRSLKYIDLSSNDPLNIVVDPTWIAPFRLERASFPACMMGPQFPTWLQWSVDIWLLEISNTGIKDKLPDWFWTTFSKLEELDMSNNQISGVLPTNMETMALSYLYLGSNQISGPLPPLPRKIVKLDVSNNSLSGSLPSEFGAQNQQMDTLILSFNNLSGHIPESFCRMEQLAALDLANNHFEGELPQCFGMTGMVVVLLQNNRFSGSFPVFLERSTELQLVDLSRNNFSGKLPAWIGDKKELVLLLLSHNVFSGIIPINITNLSNLRQLNLAGNSLSGNIPWRLSNLEAMKEDNYIFNLDIPNDSSYNNLSVFTKRTELFYGPNIFSAVNIDLSSNYLVGQIPEEIASLALLKNLNLSRNYLSGKIPQKIGSLWSLESLDLSRNKLSGEIPPSLSNLSYLSDLDLSHNNLSGRIPSGSQLDTLYFEHPDMYSSNDGLFGFPLQRNYSEGIAPKQGYHDHSKTRQVAEPMFFYLGLVSGFVVGLWVVFCTILFKKTWRIAYFSLFDKACDKIYVFTVVTWARVSQKTNPFTRSHHASQVITAVLPHDRSIAHQCHGKPCTGSSRRQLRALLAFKRGITGDPAGRLASWKEDDHDCCRWRGVSPLEFNAVALVGRITSSLLSLEHLEHLDLSNNNLTGPDGRFPVFVASLRNLQYLDLSGLGFTGMVPYQLGNLSKLEFLDLSGTGMQSADISWLTRLQWLKYLYLSSVNLSAISDWAHVVNKIPSLTVLSLSGCSLTRVDHSLKHVNLTRLEKLHLSGNDFSHPLSSCWFWILKTLIYLDLESTGLYGRFPNAITNMTSLQVLDFSRNNNAGILEPILLRNLCNLESLNLQLGLLSGNMTELLESLSHCSPNKLRKLYLSNNNITGTLPAQSMGQFTSLANIGFSFNQLTGHVPPEIGKLASLTHLDLSENKLTGTITDEHFGGLVSLTYIDLSYKQTQDCYRP</sequence>
<dbReference type="SMART" id="SM00365">
    <property type="entry name" value="LRR_SD22"/>
    <property type="match status" value="8"/>
</dbReference>
<reference evidence="22" key="1">
    <citation type="submission" date="2015-04" db="UniProtKB">
        <authorList>
            <consortium name="EnsemblPlants"/>
        </authorList>
    </citation>
    <scope>IDENTIFICATION</scope>
    <source>
        <strain evidence="22">SL10</strain>
    </source>
</reference>
<protein>
    <recommendedName>
        <fullName evidence="3">non-specific serine/threonine protein kinase</fullName>
        <ecNumber evidence="3">2.7.11.1</ecNumber>
    </recommendedName>
</protein>
<evidence type="ECO:0000256" key="13">
    <source>
        <dbReference type="ARBA" id="ARBA00022777"/>
    </source>
</evidence>
<keyword evidence="5" id="KW-0723">Serine/threonine-protein kinase</keyword>
<dbReference type="SMART" id="SM00369">
    <property type="entry name" value="LRR_TYP"/>
    <property type="match status" value="12"/>
</dbReference>
<dbReference type="InterPro" id="IPR046956">
    <property type="entry name" value="RLP23-like"/>
</dbReference>
<keyword evidence="9 20" id="KW-0812">Transmembrane</keyword>
<evidence type="ECO:0000256" key="18">
    <source>
        <dbReference type="ARBA" id="ARBA00047899"/>
    </source>
</evidence>